<keyword evidence="3" id="KW-1003">Cell membrane</keyword>
<protein>
    <submittedName>
        <fullName evidence="9">DedA family protein</fullName>
    </submittedName>
</protein>
<dbReference type="InterPro" id="IPR032816">
    <property type="entry name" value="VTT_dom"/>
</dbReference>
<proteinExistence type="inferred from homology"/>
<evidence type="ECO:0000256" key="1">
    <source>
        <dbReference type="ARBA" id="ARBA00004651"/>
    </source>
</evidence>
<dbReference type="PANTHER" id="PTHR42709:SF6">
    <property type="entry name" value="UNDECAPRENYL PHOSPHATE TRANSPORTER A"/>
    <property type="match status" value="1"/>
</dbReference>
<keyword evidence="4 7" id="KW-0812">Transmembrane</keyword>
<keyword evidence="5 7" id="KW-1133">Transmembrane helix</keyword>
<dbReference type="PANTHER" id="PTHR42709">
    <property type="entry name" value="ALKALINE PHOSPHATASE LIKE PROTEIN"/>
    <property type="match status" value="1"/>
</dbReference>
<dbReference type="InterPro" id="IPR051311">
    <property type="entry name" value="DedA_domain"/>
</dbReference>
<evidence type="ECO:0000256" key="3">
    <source>
        <dbReference type="ARBA" id="ARBA00022475"/>
    </source>
</evidence>
<reference evidence="9 10" key="1">
    <citation type="submission" date="2024-09" db="EMBL/GenBank/DDBJ databases">
        <title>Floridaenema gen nov. (Aerosakkonemataceae, Aerosakkonematales ord. nov., Cyanobacteria) from benthic tropical and subtropical fresh waters, with the description of four new species.</title>
        <authorList>
            <person name="Moretto J.A."/>
            <person name="Berthold D.E."/>
            <person name="Lefler F.W."/>
            <person name="Huang I.-S."/>
            <person name="Laughinghouse H. IV."/>
        </authorList>
    </citation>
    <scope>NUCLEOTIDE SEQUENCE [LARGE SCALE GENOMIC DNA]</scope>
    <source>
        <strain evidence="9 10">BLCC-F46</strain>
    </source>
</reference>
<name>A0ABV4WZL2_9CYAN</name>
<sequence length="208" mass="23622">MLDWITSSINYLGYWGIVLLMFLENLFPPIPSELIMPLAGFTTTQGKLDIAFVIVAGTIGSLLGALFWYCIGISVGEKRLKRWADRYGKWLNISGEDIEKSKKWFDKYGGVAVFFGRIIPGIRTFISVPAGLNNMPIVPFLFYSTIGSALWVALLTFAGYLLGRNYQLVEKYLGTISSFIVIVSIVAFCFWIMKRKRRMKKAKVNNYR</sequence>
<feature type="transmembrane region" description="Helical" evidence="7">
    <location>
        <begin position="50"/>
        <end position="71"/>
    </location>
</feature>
<feature type="transmembrane region" description="Helical" evidence="7">
    <location>
        <begin position="12"/>
        <end position="30"/>
    </location>
</feature>
<feature type="domain" description="VTT" evidence="8">
    <location>
        <begin position="30"/>
        <end position="160"/>
    </location>
</feature>
<feature type="transmembrane region" description="Helical" evidence="7">
    <location>
        <begin position="172"/>
        <end position="193"/>
    </location>
</feature>
<evidence type="ECO:0000313" key="10">
    <source>
        <dbReference type="Proteomes" id="UP001576774"/>
    </source>
</evidence>
<organism evidence="9 10">
    <name type="scientific">Floridaenema aerugineum BLCC-F46</name>
    <dbReference type="NCBI Taxonomy" id="3153654"/>
    <lineage>
        <taxon>Bacteria</taxon>
        <taxon>Bacillati</taxon>
        <taxon>Cyanobacteriota</taxon>
        <taxon>Cyanophyceae</taxon>
        <taxon>Oscillatoriophycideae</taxon>
        <taxon>Aerosakkonematales</taxon>
        <taxon>Aerosakkonemataceae</taxon>
        <taxon>Floridanema</taxon>
        <taxon>Floridanema aerugineum</taxon>
    </lineage>
</organism>
<keyword evidence="6 7" id="KW-0472">Membrane</keyword>
<accession>A0ABV4WZL2</accession>
<dbReference type="EMBL" id="JBHFNQ010000016">
    <property type="protein sequence ID" value="MFB2875652.1"/>
    <property type="molecule type" value="Genomic_DNA"/>
</dbReference>
<dbReference type="RefSeq" id="WP_413268809.1">
    <property type="nucleotide sequence ID" value="NZ_JBHFNQ010000016.1"/>
</dbReference>
<comment type="similarity">
    <text evidence="2">Belongs to the DedA family.</text>
</comment>
<dbReference type="Proteomes" id="UP001576774">
    <property type="component" value="Unassembled WGS sequence"/>
</dbReference>
<evidence type="ECO:0000259" key="8">
    <source>
        <dbReference type="Pfam" id="PF09335"/>
    </source>
</evidence>
<evidence type="ECO:0000256" key="7">
    <source>
        <dbReference type="SAM" id="Phobius"/>
    </source>
</evidence>
<evidence type="ECO:0000256" key="6">
    <source>
        <dbReference type="ARBA" id="ARBA00023136"/>
    </source>
</evidence>
<dbReference type="Pfam" id="PF09335">
    <property type="entry name" value="VTT_dom"/>
    <property type="match status" value="1"/>
</dbReference>
<comment type="caution">
    <text evidence="9">The sequence shown here is derived from an EMBL/GenBank/DDBJ whole genome shotgun (WGS) entry which is preliminary data.</text>
</comment>
<keyword evidence="10" id="KW-1185">Reference proteome</keyword>
<evidence type="ECO:0000313" key="9">
    <source>
        <dbReference type="EMBL" id="MFB2875652.1"/>
    </source>
</evidence>
<comment type="subcellular location">
    <subcellularLocation>
        <location evidence="1">Cell membrane</location>
        <topology evidence="1">Multi-pass membrane protein</topology>
    </subcellularLocation>
</comment>
<gene>
    <name evidence="9" type="ORF">ACE1CC_02050</name>
</gene>
<evidence type="ECO:0000256" key="2">
    <source>
        <dbReference type="ARBA" id="ARBA00010792"/>
    </source>
</evidence>
<evidence type="ECO:0000256" key="4">
    <source>
        <dbReference type="ARBA" id="ARBA00022692"/>
    </source>
</evidence>
<evidence type="ECO:0000256" key="5">
    <source>
        <dbReference type="ARBA" id="ARBA00022989"/>
    </source>
</evidence>
<feature type="transmembrane region" description="Helical" evidence="7">
    <location>
        <begin position="140"/>
        <end position="160"/>
    </location>
</feature>